<dbReference type="EMBL" id="CAFBIY010000148">
    <property type="protein sequence ID" value="CAB4852708.1"/>
    <property type="molecule type" value="Genomic_DNA"/>
</dbReference>
<dbReference type="AlphaFoldDB" id="A0A6J7C7F0"/>
<sequence length="97" mass="10377">MMPLFGPQKPMPYLALTVRRKSYTSRLVSMATPRSILAPTLAEMRWSQCTVLGTSVVGSPAVMNCRSAICAVASCIATRSGRKSLYVPPRSIGSLGS</sequence>
<organism evidence="1">
    <name type="scientific">freshwater metagenome</name>
    <dbReference type="NCBI Taxonomy" id="449393"/>
    <lineage>
        <taxon>unclassified sequences</taxon>
        <taxon>metagenomes</taxon>
        <taxon>ecological metagenomes</taxon>
    </lineage>
</organism>
<protein>
    <submittedName>
        <fullName evidence="1">Unannotated protein</fullName>
    </submittedName>
</protein>
<gene>
    <name evidence="1" type="ORF">UFOPK3267_02244</name>
</gene>
<evidence type="ECO:0000313" key="1">
    <source>
        <dbReference type="EMBL" id="CAB4852708.1"/>
    </source>
</evidence>
<name>A0A6J7C7F0_9ZZZZ</name>
<proteinExistence type="predicted"/>
<reference evidence="1" key="1">
    <citation type="submission" date="2020-05" db="EMBL/GenBank/DDBJ databases">
        <authorList>
            <person name="Chiriac C."/>
            <person name="Salcher M."/>
            <person name="Ghai R."/>
            <person name="Kavagutti S V."/>
        </authorList>
    </citation>
    <scope>NUCLEOTIDE SEQUENCE</scope>
</reference>
<accession>A0A6J7C7F0</accession>